<dbReference type="InterPro" id="IPR027417">
    <property type="entry name" value="P-loop_NTPase"/>
</dbReference>
<evidence type="ECO:0000256" key="1">
    <source>
        <dbReference type="SAM" id="MobiDB-lite"/>
    </source>
</evidence>
<evidence type="ECO:0000313" key="2">
    <source>
        <dbReference type="EMBL" id="MCJ2179154.1"/>
    </source>
</evidence>
<organism evidence="2 3">
    <name type="scientific">Novosphingobium album</name>
    <name type="common">ex Hu et al. 2023</name>
    <dbReference type="NCBI Taxonomy" id="2930093"/>
    <lineage>
        <taxon>Bacteria</taxon>
        <taxon>Pseudomonadati</taxon>
        <taxon>Pseudomonadota</taxon>
        <taxon>Alphaproteobacteria</taxon>
        <taxon>Sphingomonadales</taxon>
        <taxon>Sphingomonadaceae</taxon>
        <taxon>Novosphingobium</taxon>
    </lineage>
</organism>
<evidence type="ECO:0008006" key="4">
    <source>
        <dbReference type="Google" id="ProtNLM"/>
    </source>
</evidence>
<protein>
    <recommendedName>
        <fullName evidence="4">Protein ImuA</fullName>
    </recommendedName>
</protein>
<reference evidence="2" key="1">
    <citation type="submission" date="2022-03" db="EMBL/GenBank/DDBJ databases">
        <title>Identification of a novel bacterium isolated from mangrove sediments.</title>
        <authorList>
            <person name="Pan X."/>
        </authorList>
    </citation>
    <scope>NUCLEOTIDE SEQUENCE</scope>
    <source>
        <strain evidence="2">B2580</strain>
    </source>
</reference>
<dbReference type="Gene3D" id="3.40.50.300">
    <property type="entry name" value="P-loop containing nucleotide triphosphate hydrolases"/>
    <property type="match status" value="1"/>
</dbReference>
<dbReference type="SUPFAM" id="SSF52540">
    <property type="entry name" value="P-loop containing nucleoside triphosphate hydrolases"/>
    <property type="match status" value="1"/>
</dbReference>
<accession>A0ABT0B2K7</accession>
<proteinExistence type="predicted"/>
<comment type="caution">
    <text evidence="2">The sequence shown here is derived from an EMBL/GenBank/DDBJ whole genome shotgun (WGS) entry which is preliminary data.</text>
</comment>
<gene>
    <name evidence="2" type="ORF">MTR64_11300</name>
</gene>
<dbReference type="RefSeq" id="WP_243993837.1">
    <property type="nucleotide sequence ID" value="NZ_JALHLE010000016.1"/>
</dbReference>
<feature type="region of interest" description="Disordered" evidence="1">
    <location>
        <begin position="1"/>
        <end position="26"/>
    </location>
</feature>
<dbReference type="EMBL" id="JALHLE010000016">
    <property type="protein sequence ID" value="MCJ2179154.1"/>
    <property type="molecule type" value="Genomic_DNA"/>
</dbReference>
<feature type="compositionally biased region" description="Polar residues" evidence="1">
    <location>
        <begin position="1"/>
        <end position="14"/>
    </location>
</feature>
<feature type="region of interest" description="Disordered" evidence="1">
    <location>
        <begin position="261"/>
        <end position="299"/>
    </location>
</feature>
<dbReference type="Proteomes" id="UP001162880">
    <property type="component" value="Unassembled WGS sequence"/>
</dbReference>
<evidence type="ECO:0000313" key="3">
    <source>
        <dbReference type="Proteomes" id="UP001162880"/>
    </source>
</evidence>
<keyword evidence="3" id="KW-1185">Reference proteome</keyword>
<sequence length="299" mass="30508">MTRSPASNSLSASPGPSGEDFPWPAPGHLHEVHADAAALAVTLAFALAATGRADARPILLARCPRRAALPVRIHGEGLIGLGIDPGRLILVEAKDDAALLQAGLDAARCAGLAAVVLETWGALPRYDLTASRRLVLAAEKSGVPVIVLRGGAAPRTSAAHSRWIVRPAPSVPWLANAPGWPACEVELSRRRGGPSGLRWRLEWNEGGIAGTNGGFHARRIDTAPLSGAVVPVVPVRAGAEGGGAEGGAGVIRAFGARRAEWQCPAPDGSGRAGQQAGPERGDDAGGCTGALSRSDELAA</sequence>
<name>A0ABT0B2K7_9SPHN</name>